<organism evidence="1 2">
    <name type="scientific">Acipenser ruthenus</name>
    <name type="common">Sterlet sturgeon</name>
    <dbReference type="NCBI Taxonomy" id="7906"/>
    <lineage>
        <taxon>Eukaryota</taxon>
        <taxon>Metazoa</taxon>
        <taxon>Chordata</taxon>
        <taxon>Craniata</taxon>
        <taxon>Vertebrata</taxon>
        <taxon>Euteleostomi</taxon>
        <taxon>Actinopterygii</taxon>
        <taxon>Chondrostei</taxon>
        <taxon>Acipenseriformes</taxon>
        <taxon>Acipenseridae</taxon>
        <taxon>Acipenser</taxon>
    </lineage>
</organism>
<comment type="caution">
    <text evidence="1">The sequence shown here is derived from an EMBL/GenBank/DDBJ whole genome shotgun (WGS) entry which is preliminary data.</text>
</comment>
<dbReference type="Proteomes" id="UP000289886">
    <property type="component" value="Unassembled WGS sequence"/>
</dbReference>
<dbReference type="GO" id="GO:0032040">
    <property type="term" value="C:small-subunit processome"/>
    <property type="evidence" value="ECO:0007669"/>
    <property type="project" value="TreeGrafter"/>
</dbReference>
<dbReference type="PANTHER" id="PTHR17695">
    <property type="entry name" value="SMALL SUBUNIT PROCESSOME COMPONENT 20 HOMOLOG"/>
    <property type="match status" value="1"/>
</dbReference>
<protein>
    <submittedName>
        <fullName evidence="1">Small subunit processome component 20-like</fullName>
    </submittedName>
</protein>
<sequence length="284" mass="32671">MDHDLILPFAEKIFSMNRFEQLFLPSLLQYLEQILGMGDPIAQQLALEILTKLILDKAEPPTNGSIAFEKYPLIFTGQSLRSHAKEMDNKDFWKVFYEHLDRVAISTGTGLLTEKELLDELEDVQTSVLDQDHDKVQSGDVDVLYLEQLQSATEIDERTDFTNFRFLLWKAMALFPDRVEPRSRELSPLLLMFIKQLIAHLSIFSKFSNPRSLCLEPKLKELYTQVLLHQNYGLFFVPLMLTMTNDDSPKCKKLAALAAKTLLCKVNKEHQDAMFALVNTWLNG</sequence>
<proteinExistence type="predicted"/>
<accession>A0A444UNH9</accession>
<dbReference type="AlphaFoldDB" id="A0A444UNH9"/>
<keyword evidence="2" id="KW-1185">Reference proteome</keyword>
<reference evidence="1 2" key="1">
    <citation type="submission" date="2019-01" db="EMBL/GenBank/DDBJ databases">
        <title>Draft Genome and Complete Hox-Cluster Characterization of the Sterlet Sturgeon (Acipenser ruthenus).</title>
        <authorList>
            <person name="Wei Q."/>
        </authorList>
    </citation>
    <scope>NUCLEOTIDE SEQUENCE [LARGE SCALE GENOMIC DNA]</scope>
    <source>
        <strain evidence="1">WHYD16114868_AA</strain>
        <tissue evidence="1">Blood</tissue>
    </source>
</reference>
<dbReference type="GO" id="GO:0030686">
    <property type="term" value="C:90S preribosome"/>
    <property type="evidence" value="ECO:0007669"/>
    <property type="project" value="TreeGrafter"/>
</dbReference>
<gene>
    <name evidence="1" type="ORF">EOD39_3394</name>
</gene>
<dbReference type="EMBL" id="SCEB01214190">
    <property type="protein sequence ID" value="RXM36724.1"/>
    <property type="molecule type" value="Genomic_DNA"/>
</dbReference>
<dbReference type="InterPro" id="IPR052575">
    <property type="entry name" value="SSU_processome_comp_20"/>
</dbReference>
<name>A0A444UNH9_ACIRT</name>
<evidence type="ECO:0000313" key="1">
    <source>
        <dbReference type="EMBL" id="RXM36724.1"/>
    </source>
</evidence>
<dbReference type="PANTHER" id="PTHR17695:SF11">
    <property type="entry name" value="SMALL SUBUNIT PROCESSOME COMPONENT 20 HOMOLOG"/>
    <property type="match status" value="1"/>
</dbReference>
<evidence type="ECO:0000313" key="2">
    <source>
        <dbReference type="Proteomes" id="UP000289886"/>
    </source>
</evidence>